<dbReference type="AlphaFoldDB" id="A0A221V3Q9"/>
<dbReference type="EMBL" id="CP022515">
    <property type="protein sequence ID" value="ASO08006.1"/>
    <property type="molecule type" value="Genomic_DNA"/>
</dbReference>
<protein>
    <submittedName>
        <fullName evidence="1">Lipoprotein</fullName>
    </submittedName>
</protein>
<gene>
    <name evidence="1" type="ORF">AREALGSMS7_04610</name>
</gene>
<sequence length="375" mass="41539">MKTYLFICMFVACLVIGCSEEGVGDKIDESPSLLADYTVLLHKDGLMKTALLNADSEGIIVDPEAGDFEMLPVPQLFYRNGSRIGFYIPEEDCSANFTVHDFSNGTAGHSSVFAEDLNCDRDVKSLAFSGNKALLAYVIPKDNKENDYIIRILDLLKSPSTYTDVSLAKEPIQLLVSNNKAFILCLDTDITNKYALVAINIDSGAITHEVGLGTDVLKISQDGMGNILVSYPNLHSLIDGNTMILGITTNYLLGKEPKFGYAKSEYFGNQAMYYPMESGSKSSYPHIAAVYDFKENMSVLYIYENFLSLEERNLKYEIEDTTMVSYDAKNNLILIGYRKKGGSGKGGLMRIKPIPDPKFLDNVDLDGIPIELFQN</sequence>
<evidence type="ECO:0000313" key="1">
    <source>
        <dbReference type="EMBL" id="ASO08006.1"/>
    </source>
</evidence>
<name>A0A221V3Q9_9FLAO</name>
<dbReference type="KEGG" id="aalg:AREALGSMS7_04610"/>
<dbReference type="eggNOG" id="ENOG502ZGRX">
    <property type="taxonomic scope" value="Bacteria"/>
</dbReference>
<dbReference type="RefSeq" id="WP_093980167.1">
    <property type="nucleotide sequence ID" value="NZ_CP022515.1"/>
</dbReference>
<evidence type="ECO:0000313" key="2">
    <source>
        <dbReference type="Proteomes" id="UP000204551"/>
    </source>
</evidence>
<organism evidence="1 2">
    <name type="scientific">Arenibacter algicola</name>
    <dbReference type="NCBI Taxonomy" id="616991"/>
    <lineage>
        <taxon>Bacteria</taxon>
        <taxon>Pseudomonadati</taxon>
        <taxon>Bacteroidota</taxon>
        <taxon>Flavobacteriia</taxon>
        <taxon>Flavobacteriales</taxon>
        <taxon>Flavobacteriaceae</taxon>
        <taxon>Arenibacter</taxon>
    </lineage>
</organism>
<reference evidence="1 2" key="1">
    <citation type="submission" date="2017-07" db="EMBL/GenBank/DDBJ databases">
        <title>Genome Sequence of Arenibacter algicola Strain SMS7 Isolated from a culture of the Diatom Skeletonema marinoi.</title>
        <authorList>
            <person name="Topel M."/>
            <person name="Pinder M.I.M."/>
            <person name="Johansson O.N."/>
            <person name="Kourtchenko O."/>
            <person name="Godhe A."/>
            <person name="Clarke A.K."/>
        </authorList>
    </citation>
    <scope>NUCLEOTIDE SEQUENCE [LARGE SCALE GENOMIC DNA]</scope>
    <source>
        <strain evidence="1 2">SMS7</strain>
    </source>
</reference>
<keyword evidence="1" id="KW-0449">Lipoprotein</keyword>
<dbReference type="STRING" id="616991.GCA_000733925_02798"/>
<dbReference type="PROSITE" id="PS51257">
    <property type="entry name" value="PROKAR_LIPOPROTEIN"/>
    <property type="match status" value="1"/>
</dbReference>
<accession>A0A221V3Q9</accession>
<dbReference type="Proteomes" id="UP000204551">
    <property type="component" value="Chromosome"/>
</dbReference>
<proteinExistence type="predicted"/>